<accession>A8P0J2</accession>
<gene>
    <name evidence="2" type="ORF">CC1G_10324</name>
</gene>
<dbReference type="GeneID" id="6014466"/>
<dbReference type="HOGENOM" id="CLU_1660665_0_0_1"/>
<evidence type="ECO:0000313" key="3">
    <source>
        <dbReference type="Proteomes" id="UP000001861"/>
    </source>
</evidence>
<sequence>MHTSDTPQTHGHCANILLPVNPPEQPAPQPPNEHELALERQRVDDHGARRVLVNFGRIRTFSRLDVEHRKDRDYRHSDSFRSDMQTRTYPPTESEGFVAHRHVRIYRGLELVEEAGWVEFEWVPSLVFWIVCGEYPGRRHVKNHVSRYGKERHGGCPRR</sequence>
<evidence type="ECO:0000256" key="1">
    <source>
        <dbReference type="SAM" id="MobiDB-lite"/>
    </source>
</evidence>
<name>A8P0J2_COPC7</name>
<reference evidence="2 3" key="1">
    <citation type="journal article" date="2010" name="Proc. Natl. Acad. Sci. U.S.A.">
        <title>Insights into evolution of multicellular fungi from the assembled chromosomes of the mushroom Coprinopsis cinerea (Coprinus cinereus).</title>
        <authorList>
            <person name="Stajich J.E."/>
            <person name="Wilke S.K."/>
            <person name="Ahren D."/>
            <person name="Au C.H."/>
            <person name="Birren B.W."/>
            <person name="Borodovsky M."/>
            <person name="Burns C."/>
            <person name="Canback B."/>
            <person name="Casselton L.A."/>
            <person name="Cheng C.K."/>
            <person name="Deng J."/>
            <person name="Dietrich F.S."/>
            <person name="Fargo D.C."/>
            <person name="Farman M.L."/>
            <person name="Gathman A.C."/>
            <person name="Goldberg J."/>
            <person name="Guigo R."/>
            <person name="Hoegger P.J."/>
            <person name="Hooker J.B."/>
            <person name="Huggins A."/>
            <person name="James T.Y."/>
            <person name="Kamada T."/>
            <person name="Kilaru S."/>
            <person name="Kodira C."/>
            <person name="Kues U."/>
            <person name="Kupfer D."/>
            <person name="Kwan H.S."/>
            <person name="Lomsadze A."/>
            <person name="Li W."/>
            <person name="Lilly W.W."/>
            <person name="Ma L.J."/>
            <person name="Mackey A.J."/>
            <person name="Manning G."/>
            <person name="Martin F."/>
            <person name="Muraguchi H."/>
            <person name="Natvig D.O."/>
            <person name="Palmerini H."/>
            <person name="Ramesh M.A."/>
            <person name="Rehmeyer C.J."/>
            <person name="Roe B.A."/>
            <person name="Shenoy N."/>
            <person name="Stanke M."/>
            <person name="Ter-Hovhannisyan V."/>
            <person name="Tunlid A."/>
            <person name="Velagapudi R."/>
            <person name="Vision T.J."/>
            <person name="Zeng Q."/>
            <person name="Zolan M.E."/>
            <person name="Pukkila P.J."/>
        </authorList>
    </citation>
    <scope>NUCLEOTIDE SEQUENCE [LARGE SCALE GENOMIC DNA]</scope>
    <source>
        <strain evidence="3">Okayama-7 / 130 / ATCC MYA-4618 / FGSC 9003</strain>
    </source>
</reference>
<dbReference type="VEuPathDB" id="FungiDB:CC1G_10324"/>
<dbReference type="RefSeq" id="XP_001837903.2">
    <property type="nucleotide sequence ID" value="XM_001837851.2"/>
</dbReference>
<dbReference type="Proteomes" id="UP000001861">
    <property type="component" value="Unassembled WGS sequence"/>
</dbReference>
<organism evidence="2 3">
    <name type="scientific">Coprinopsis cinerea (strain Okayama-7 / 130 / ATCC MYA-4618 / FGSC 9003)</name>
    <name type="common">Inky cap fungus</name>
    <name type="synonym">Hormographiella aspergillata</name>
    <dbReference type="NCBI Taxonomy" id="240176"/>
    <lineage>
        <taxon>Eukaryota</taxon>
        <taxon>Fungi</taxon>
        <taxon>Dikarya</taxon>
        <taxon>Basidiomycota</taxon>
        <taxon>Agaricomycotina</taxon>
        <taxon>Agaricomycetes</taxon>
        <taxon>Agaricomycetidae</taxon>
        <taxon>Agaricales</taxon>
        <taxon>Agaricineae</taxon>
        <taxon>Psathyrellaceae</taxon>
        <taxon>Coprinopsis</taxon>
    </lineage>
</organism>
<dbReference type="InParanoid" id="A8P0J2"/>
<dbReference type="KEGG" id="cci:CC1G_10324"/>
<comment type="caution">
    <text evidence="2">The sequence shown here is derived from an EMBL/GenBank/DDBJ whole genome shotgun (WGS) entry which is preliminary data.</text>
</comment>
<evidence type="ECO:0000313" key="2">
    <source>
        <dbReference type="EMBL" id="EAU83919.2"/>
    </source>
</evidence>
<dbReference type="AlphaFoldDB" id="A8P0J2"/>
<dbReference type="EMBL" id="AACS02000006">
    <property type="protein sequence ID" value="EAU83919.2"/>
    <property type="molecule type" value="Genomic_DNA"/>
</dbReference>
<feature type="region of interest" description="Disordered" evidence="1">
    <location>
        <begin position="1"/>
        <end position="34"/>
    </location>
</feature>
<proteinExistence type="predicted"/>
<keyword evidence="3" id="KW-1185">Reference proteome</keyword>
<protein>
    <submittedName>
        <fullName evidence="2">Uncharacterized protein</fullName>
    </submittedName>
</protein>
<feature type="compositionally biased region" description="Pro residues" evidence="1">
    <location>
        <begin position="20"/>
        <end position="31"/>
    </location>
</feature>